<comment type="caution">
    <text evidence="1">The sequence shown here is derived from an EMBL/GenBank/DDBJ whole genome shotgun (WGS) entry which is preliminary data.</text>
</comment>
<keyword evidence="2" id="KW-1185">Reference proteome</keyword>
<protein>
    <submittedName>
        <fullName evidence="1">Uncharacterized protein</fullName>
    </submittedName>
</protein>
<accession>A0ABW1LJ48</accession>
<proteinExistence type="predicted"/>
<name>A0ABW1LJ48_9ACTN</name>
<reference evidence="2" key="1">
    <citation type="journal article" date="2019" name="Int. J. Syst. Evol. Microbiol.">
        <title>The Global Catalogue of Microorganisms (GCM) 10K type strain sequencing project: providing services to taxonomists for standard genome sequencing and annotation.</title>
        <authorList>
            <consortium name="The Broad Institute Genomics Platform"/>
            <consortium name="The Broad Institute Genome Sequencing Center for Infectious Disease"/>
            <person name="Wu L."/>
            <person name="Ma J."/>
        </authorList>
    </citation>
    <scope>NUCLEOTIDE SEQUENCE [LARGE SCALE GENOMIC DNA]</scope>
    <source>
        <strain evidence="2">CCUG 54522</strain>
    </source>
</reference>
<evidence type="ECO:0000313" key="2">
    <source>
        <dbReference type="Proteomes" id="UP001596135"/>
    </source>
</evidence>
<gene>
    <name evidence="1" type="ORF">ACFPYL_11540</name>
</gene>
<dbReference type="EMBL" id="JBHSRJ010000004">
    <property type="protein sequence ID" value="MFC6043714.1"/>
    <property type="molecule type" value="Genomic_DNA"/>
</dbReference>
<dbReference type="Proteomes" id="UP001596135">
    <property type="component" value="Unassembled WGS sequence"/>
</dbReference>
<evidence type="ECO:0000313" key="1">
    <source>
        <dbReference type="EMBL" id="MFC6043714.1"/>
    </source>
</evidence>
<sequence>MHVALRAALEPVLADIAATTDLLVRVEDGDWGSIPEQLTAMLWTGRSGRGVSVLVTDSLVERVVSVADQTEDWVPEEIGGTATNWPVCPEHPRSHPMAARAVDGEAWWICPVSSTTVARVGSLASG</sequence>
<dbReference type="RefSeq" id="WP_379154005.1">
    <property type="nucleotide sequence ID" value="NZ_JBHSRJ010000004.1"/>
</dbReference>
<organism evidence="1 2">
    <name type="scientific">Nocardioides hankookensis</name>
    <dbReference type="NCBI Taxonomy" id="443157"/>
    <lineage>
        <taxon>Bacteria</taxon>
        <taxon>Bacillati</taxon>
        <taxon>Actinomycetota</taxon>
        <taxon>Actinomycetes</taxon>
        <taxon>Propionibacteriales</taxon>
        <taxon>Nocardioidaceae</taxon>
        <taxon>Nocardioides</taxon>
    </lineage>
</organism>